<dbReference type="InterPro" id="IPR002559">
    <property type="entry name" value="Transposase_11"/>
</dbReference>
<dbReference type="EMBL" id="JAPNKE010000002">
    <property type="protein sequence ID" value="MCY1005802.1"/>
    <property type="molecule type" value="Genomic_DNA"/>
</dbReference>
<dbReference type="AlphaFoldDB" id="A0A9X3IV24"/>
<keyword evidence="4" id="KW-1185">Reference proteome</keyword>
<gene>
    <name evidence="3" type="ORF">OV079_09535</name>
</gene>
<dbReference type="GO" id="GO:0004803">
    <property type="term" value="F:transposase activity"/>
    <property type="evidence" value="ECO:0007669"/>
    <property type="project" value="InterPro"/>
</dbReference>
<sequence>MAGVSTLQPPRLSPASRPSERIQDLVANAVGDPDRRNQLNNFPERPCRPDVDTQRGFSRPRPRPRFRRGECRATAPGTRRQSNGLIVGMCITHAHGRAEVEAAYTLIERNDPTRSRRTVAADKGYDTRDFVEGCRRIGVTPHIAMNTGRSGGSAIDGRTSRHEGYPISQRFRKRIEEVFGREKTVANFRKTRFRGKQRNEMASLLVGAAYNLLRMAKLVLPIA</sequence>
<dbReference type="Proteomes" id="UP001150924">
    <property type="component" value="Unassembled WGS sequence"/>
</dbReference>
<dbReference type="Pfam" id="PF01609">
    <property type="entry name" value="DDE_Tnp_1"/>
    <property type="match status" value="1"/>
</dbReference>
<evidence type="ECO:0000313" key="4">
    <source>
        <dbReference type="Proteomes" id="UP001150924"/>
    </source>
</evidence>
<feature type="domain" description="Transposase IS4-like" evidence="2">
    <location>
        <begin position="82"/>
        <end position="212"/>
    </location>
</feature>
<dbReference type="PANTHER" id="PTHR35604:SF2">
    <property type="entry name" value="TRANSPOSASE INSH FOR INSERTION SEQUENCE ELEMENT IS5A-RELATED"/>
    <property type="match status" value="1"/>
</dbReference>
<dbReference type="RefSeq" id="WP_267767642.1">
    <property type="nucleotide sequence ID" value="NZ_JAPNKE010000002.1"/>
</dbReference>
<reference evidence="3" key="1">
    <citation type="submission" date="2022-11" db="EMBL/GenBank/DDBJ databases">
        <title>Minimal conservation of predation-associated metabolite biosynthetic gene clusters underscores biosynthetic potential of Myxococcota including descriptions for ten novel species: Archangium lansinium sp. nov., Myxococcus landrumus sp. nov., Nannocystis bai.</title>
        <authorList>
            <person name="Ahearne A."/>
            <person name="Stevens C."/>
            <person name="Phillips K."/>
        </authorList>
    </citation>
    <scope>NUCLEOTIDE SEQUENCE</scope>
    <source>
        <strain evidence="3">Na p29</strain>
    </source>
</reference>
<comment type="caution">
    <text evidence="3">The sequence shown here is derived from an EMBL/GenBank/DDBJ whole genome shotgun (WGS) entry which is preliminary data.</text>
</comment>
<dbReference type="GO" id="GO:0003677">
    <property type="term" value="F:DNA binding"/>
    <property type="evidence" value="ECO:0007669"/>
    <property type="project" value="InterPro"/>
</dbReference>
<protein>
    <submittedName>
        <fullName evidence="3">Transposase</fullName>
    </submittedName>
</protein>
<feature type="region of interest" description="Disordered" evidence="1">
    <location>
        <begin position="1"/>
        <end position="77"/>
    </location>
</feature>
<evidence type="ECO:0000259" key="2">
    <source>
        <dbReference type="Pfam" id="PF01609"/>
    </source>
</evidence>
<dbReference type="PANTHER" id="PTHR35604">
    <property type="entry name" value="TRANSPOSASE INSH FOR INSERTION SEQUENCE ELEMENT IS5A-RELATED"/>
    <property type="match status" value="1"/>
</dbReference>
<dbReference type="GO" id="GO:0006313">
    <property type="term" value="P:DNA transposition"/>
    <property type="evidence" value="ECO:0007669"/>
    <property type="project" value="InterPro"/>
</dbReference>
<accession>A0A9X3IV24</accession>
<organism evidence="3 4">
    <name type="scientific">Nannocystis pusilla</name>
    <dbReference type="NCBI Taxonomy" id="889268"/>
    <lineage>
        <taxon>Bacteria</taxon>
        <taxon>Pseudomonadati</taxon>
        <taxon>Myxococcota</taxon>
        <taxon>Polyangia</taxon>
        <taxon>Nannocystales</taxon>
        <taxon>Nannocystaceae</taxon>
        <taxon>Nannocystis</taxon>
    </lineage>
</organism>
<evidence type="ECO:0000256" key="1">
    <source>
        <dbReference type="SAM" id="MobiDB-lite"/>
    </source>
</evidence>
<name>A0A9X3IV24_9BACT</name>
<evidence type="ECO:0000313" key="3">
    <source>
        <dbReference type="EMBL" id="MCY1005802.1"/>
    </source>
</evidence>
<proteinExistence type="predicted"/>